<dbReference type="InterPro" id="IPR013210">
    <property type="entry name" value="LRR_N_plant-typ"/>
</dbReference>
<evidence type="ECO:0000256" key="2">
    <source>
        <dbReference type="ARBA" id="ARBA00022614"/>
    </source>
</evidence>
<evidence type="ECO:0000256" key="9">
    <source>
        <dbReference type="SAM" id="Phobius"/>
    </source>
</evidence>
<keyword evidence="8" id="KW-0547">Nucleotide-binding</keyword>
<keyword evidence="3 9" id="KW-0812">Transmembrane</keyword>
<evidence type="ECO:0000313" key="12">
    <source>
        <dbReference type="RefSeq" id="XP_048137997.1"/>
    </source>
</evidence>
<dbReference type="InterPro" id="IPR050647">
    <property type="entry name" value="Plant_LRR-RLKs"/>
</dbReference>
<dbReference type="Gene3D" id="3.80.10.10">
    <property type="entry name" value="Ribonuclease Inhibitor"/>
    <property type="match status" value="4"/>
</dbReference>
<dbReference type="InterPro" id="IPR000719">
    <property type="entry name" value="Prot_kinase_dom"/>
</dbReference>
<feature type="binding site" evidence="8">
    <location>
        <position position="759"/>
    </location>
    <ligand>
        <name>ATP</name>
        <dbReference type="ChEBI" id="CHEBI:30616"/>
    </ligand>
</feature>
<dbReference type="SUPFAM" id="SSF56112">
    <property type="entry name" value="Protein kinase-like (PK-like)"/>
    <property type="match status" value="1"/>
</dbReference>
<dbReference type="Gene3D" id="1.10.510.10">
    <property type="entry name" value="Transferase(Phosphotransferase) domain 1"/>
    <property type="match status" value="1"/>
</dbReference>
<dbReference type="InterPro" id="IPR017441">
    <property type="entry name" value="Protein_kinase_ATP_BS"/>
</dbReference>
<dbReference type="Pfam" id="PF08263">
    <property type="entry name" value="LRRNT_2"/>
    <property type="match status" value="1"/>
</dbReference>
<name>A0ABM3HN19_9MYRT</name>
<evidence type="ECO:0000256" key="5">
    <source>
        <dbReference type="ARBA" id="ARBA00022989"/>
    </source>
</evidence>
<dbReference type="InterPro" id="IPR001611">
    <property type="entry name" value="Leu-rich_rpt"/>
</dbReference>
<feature type="domain" description="Protein kinase" evidence="10">
    <location>
        <begin position="730"/>
        <end position="1045"/>
    </location>
</feature>
<accession>A0ABM3HN19</accession>
<dbReference type="InterPro" id="IPR003591">
    <property type="entry name" value="Leu-rich_rpt_typical-subtyp"/>
</dbReference>
<dbReference type="Pfam" id="PF00560">
    <property type="entry name" value="LRR_1"/>
    <property type="match status" value="7"/>
</dbReference>
<sequence length="1048" mass="114391">MDTASHEHSERLQLRTALSQILMALSYRDRVLPESFSCLATIILLIWSVLASAEIGGNETDRFALLEVRAQIADPNGVLSSWNDSSHFCEWYGVTCDRIHQRVAVLDLQSKHLSGVVAPQIGNLSFLREVYMQNNSFRSDIPPHFGRLSRLQKLFLNNNSFSGQIPLNLSYCSNLLALNLGYNMLKGNLPTELGSLSKLQELVFQVNSVMGNIPPSFGNLSSLQVFGASFNNLGGLIPETLGRLRNLKIFALGANKFVGKIPISIFNISTMTILDAAGNQLEGALPSDLGFTLSNLERIILSDNHLTGSIPESISNASKLSAIQMMLNNFTGKVPSFSKMRGLYRLRIGENNLGSGQSGDLDFLCSLTNSTNLNVLGMAFNAFGGPIPDCICNLSITFSQFDLGGNHISGTLPSGIGNLINLEILITWGNSISGSIPFEIGNLSKLKIMDLSQNKFLGQIPESIGNLRMLTKMSLFGNNLQGSIPSSLGNCQNLLLLDLSTNNLSGHIPLEIMSLSSLSIYLNLSRNSLIGSLPVEVGNLKNLGKLHLDGNKLSQQIPSSIGSCVSMESLFVQDNFFEGPLPLTMSSMRGLQVLNISNNRLSGQIPVYLESLNLTNLSLSYNDFEGALPTRGVFGSIISTSIVGNKKLCGGLPDFLLPKCEYKESKRIRISRTAKALISTIFALGGVAYMLSLLYFFRYKHNKKASISSSSDEGLLHVSYQNLLKATCGFSSTNLLGVGSFGSVYKGLLDQTQSIVAIKILDLTRHGASKSFIAECGALRRIRHRNLVKVLTAYSGFDFNGNDFKALVYEFMSNGSLDEWLHPIVSQHTTRRKLSLLERVNIAIDVACALDYLHHHCETSTVHCDLKPSNVLLNDEMTGHVGDFGLVRFLPEATHKLLANRSSSVGVKGSFGYVAPEYGWGRAVSTEGDVYSFGVLVLEMFTGKRPTDDMFESGLNLHRFAKTALTDQVDKVIDPVLLQENEGSKKTPVVALDGKNKSWFSTLGCLVSIIEIGVACSSESPRERMDIRDALTSLQGIRKKLLEFIAIA</sequence>
<reference evidence="12" key="1">
    <citation type="submission" date="2025-08" db="UniProtKB">
        <authorList>
            <consortium name="RefSeq"/>
        </authorList>
    </citation>
    <scope>IDENTIFICATION</scope>
    <source>
        <tissue evidence="12">Leaf</tissue>
    </source>
</reference>
<dbReference type="PROSITE" id="PS50011">
    <property type="entry name" value="PROTEIN_KINASE_DOM"/>
    <property type="match status" value="1"/>
</dbReference>
<evidence type="ECO:0000256" key="7">
    <source>
        <dbReference type="ARBA" id="ARBA00023180"/>
    </source>
</evidence>
<comment type="subcellular location">
    <subcellularLocation>
        <location evidence="1">Membrane</location>
    </subcellularLocation>
</comment>
<dbReference type="GeneID" id="115752481"/>
<evidence type="ECO:0000256" key="6">
    <source>
        <dbReference type="ARBA" id="ARBA00023136"/>
    </source>
</evidence>
<dbReference type="SUPFAM" id="SSF52058">
    <property type="entry name" value="L domain-like"/>
    <property type="match status" value="2"/>
</dbReference>
<evidence type="ECO:0000256" key="4">
    <source>
        <dbReference type="ARBA" id="ARBA00022737"/>
    </source>
</evidence>
<keyword evidence="4" id="KW-0677">Repeat</keyword>
<dbReference type="Gene3D" id="3.30.200.20">
    <property type="entry name" value="Phosphorylase Kinase, domain 1"/>
    <property type="match status" value="1"/>
</dbReference>
<dbReference type="Pfam" id="PF00069">
    <property type="entry name" value="Pkinase"/>
    <property type="match status" value="1"/>
</dbReference>
<dbReference type="InterPro" id="IPR011009">
    <property type="entry name" value="Kinase-like_dom_sf"/>
</dbReference>
<feature type="transmembrane region" description="Helical" evidence="9">
    <location>
        <begin position="676"/>
        <end position="697"/>
    </location>
</feature>
<keyword evidence="11" id="KW-1185">Reference proteome</keyword>
<protein>
    <submittedName>
        <fullName evidence="12">Probable LRR receptor-like serine/threonine-protein kinase At3g47570</fullName>
    </submittedName>
</protein>
<proteinExistence type="predicted"/>
<dbReference type="SMART" id="SM00369">
    <property type="entry name" value="LRR_TYP"/>
    <property type="match status" value="6"/>
</dbReference>
<dbReference type="RefSeq" id="XP_048137997.1">
    <property type="nucleotide sequence ID" value="XM_048282040.1"/>
</dbReference>
<keyword evidence="7" id="KW-0325">Glycoprotein</keyword>
<dbReference type="InterPro" id="IPR032675">
    <property type="entry name" value="LRR_dom_sf"/>
</dbReference>
<keyword evidence="6 9" id="KW-0472">Membrane</keyword>
<dbReference type="PANTHER" id="PTHR48056:SF89">
    <property type="entry name" value="OS06G0585982 PROTEIN"/>
    <property type="match status" value="1"/>
</dbReference>
<evidence type="ECO:0000256" key="8">
    <source>
        <dbReference type="PROSITE-ProRule" id="PRU10141"/>
    </source>
</evidence>
<evidence type="ECO:0000256" key="1">
    <source>
        <dbReference type="ARBA" id="ARBA00004370"/>
    </source>
</evidence>
<keyword evidence="5 9" id="KW-1133">Transmembrane helix</keyword>
<dbReference type="SMART" id="SM00220">
    <property type="entry name" value="S_TKc"/>
    <property type="match status" value="1"/>
</dbReference>
<dbReference type="Proteomes" id="UP000827889">
    <property type="component" value="Chromosome 7"/>
</dbReference>
<evidence type="ECO:0000313" key="11">
    <source>
        <dbReference type="Proteomes" id="UP000827889"/>
    </source>
</evidence>
<keyword evidence="8" id="KW-0067">ATP-binding</keyword>
<gene>
    <name evidence="12" type="primary">LOC115752481</name>
</gene>
<evidence type="ECO:0000259" key="10">
    <source>
        <dbReference type="PROSITE" id="PS50011"/>
    </source>
</evidence>
<dbReference type="PANTHER" id="PTHR48056">
    <property type="entry name" value="LRR RECEPTOR-LIKE SERINE/THREONINE-PROTEIN KINASE-RELATED"/>
    <property type="match status" value="1"/>
</dbReference>
<evidence type="ECO:0000256" key="3">
    <source>
        <dbReference type="ARBA" id="ARBA00022692"/>
    </source>
</evidence>
<keyword evidence="2" id="KW-0433">Leucine-rich repeat</keyword>
<organism evidence="11 12">
    <name type="scientific">Rhodamnia argentea</name>
    <dbReference type="NCBI Taxonomy" id="178133"/>
    <lineage>
        <taxon>Eukaryota</taxon>
        <taxon>Viridiplantae</taxon>
        <taxon>Streptophyta</taxon>
        <taxon>Embryophyta</taxon>
        <taxon>Tracheophyta</taxon>
        <taxon>Spermatophyta</taxon>
        <taxon>Magnoliopsida</taxon>
        <taxon>eudicotyledons</taxon>
        <taxon>Gunneridae</taxon>
        <taxon>Pentapetalae</taxon>
        <taxon>rosids</taxon>
        <taxon>malvids</taxon>
        <taxon>Myrtales</taxon>
        <taxon>Myrtaceae</taxon>
        <taxon>Myrtoideae</taxon>
        <taxon>Myrteae</taxon>
        <taxon>Australasian group</taxon>
        <taxon>Rhodamnia</taxon>
    </lineage>
</organism>
<dbReference type="PROSITE" id="PS00107">
    <property type="entry name" value="PROTEIN_KINASE_ATP"/>
    <property type="match status" value="1"/>
</dbReference>